<dbReference type="RefSeq" id="WP_280657415.1">
    <property type="nucleotide sequence ID" value="NZ_JANQDL010000083.1"/>
</dbReference>
<accession>A0AA43KFT3</accession>
<evidence type="ECO:0000256" key="1">
    <source>
        <dbReference type="SAM" id="MobiDB-lite"/>
    </source>
</evidence>
<dbReference type="EMBL" id="JANQDL010000083">
    <property type="protein sequence ID" value="MDH6064545.1"/>
    <property type="molecule type" value="Genomic_DNA"/>
</dbReference>
<feature type="region of interest" description="Disordered" evidence="1">
    <location>
        <begin position="39"/>
        <end position="63"/>
    </location>
</feature>
<comment type="caution">
    <text evidence="2">The sequence shown here is derived from an EMBL/GenBank/DDBJ whole genome shotgun (WGS) entry which is preliminary data.</text>
</comment>
<dbReference type="AlphaFoldDB" id="A0AA43KFT3"/>
<proteinExistence type="predicted"/>
<organism evidence="2 3">
    <name type="scientific">Umezakia ovalisporum FSS-62</name>
    <dbReference type="NCBI Taxonomy" id="2971776"/>
    <lineage>
        <taxon>Bacteria</taxon>
        <taxon>Bacillati</taxon>
        <taxon>Cyanobacteriota</taxon>
        <taxon>Cyanophyceae</taxon>
        <taxon>Nostocales</taxon>
        <taxon>Nodulariaceae</taxon>
        <taxon>Umezakia</taxon>
    </lineage>
</organism>
<protein>
    <submittedName>
        <fullName evidence="2">CTB family bacteriocin</fullName>
    </submittedName>
</protein>
<evidence type="ECO:0000313" key="2">
    <source>
        <dbReference type="EMBL" id="MDH6064545.1"/>
    </source>
</evidence>
<dbReference type="NCBIfam" id="NF038167">
    <property type="entry name" value="cyan_ocin_like"/>
    <property type="match status" value="1"/>
</dbReference>
<dbReference type="InterPro" id="IPR049891">
    <property type="entry name" value="CTB"/>
</dbReference>
<dbReference type="Proteomes" id="UP001159370">
    <property type="component" value="Unassembled WGS sequence"/>
</dbReference>
<name>A0AA43KFT3_9CYAN</name>
<gene>
    <name evidence="2" type="ORF">NWP23_12360</name>
</gene>
<sequence>MSHQIITSDWFGRSELSDRQQEVLVGGVNYQLKDNNFSQGVATTTKTNNSSPEGNTSESNTQLADISSNAVSFLFSKPTELSVPPAFNN</sequence>
<reference evidence="2 3" key="1">
    <citation type="journal article" date="2023" name="J. Phycol.">
        <title>Chrysosporum ovalisporum is synonymous with the true-branching cyanobacterium Umezakia natans (Nostocales/Aphanizomenonaceae).</title>
        <authorList>
            <person name="McGregor G.B."/>
            <person name="Sendall B.C."/>
            <person name="Niiyama Y."/>
            <person name="Tuji A."/>
            <person name="Willis A."/>
        </authorList>
    </citation>
    <scope>NUCLEOTIDE SEQUENCE [LARGE SCALE GENOMIC DNA]</scope>
    <source>
        <strain evidence="2 3">FSS-62</strain>
    </source>
</reference>
<evidence type="ECO:0000313" key="3">
    <source>
        <dbReference type="Proteomes" id="UP001159370"/>
    </source>
</evidence>